<dbReference type="EMBL" id="JAZDRP010000003">
    <property type="protein sequence ID" value="MEE2525930.1"/>
    <property type="molecule type" value="Genomic_DNA"/>
</dbReference>
<dbReference type="Proteomes" id="UP001354971">
    <property type="component" value="Unassembled WGS sequence"/>
</dbReference>
<gene>
    <name evidence="2" type="ORF">V0U79_06095</name>
</gene>
<evidence type="ECO:0000256" key="1">
    <source>
        <dbReference type="SAM" id="Phobius"/>
    </source>
</evidence>
<proteinExistence type="predicted"/>
<keyword evidence="1" id="KW-1133">Transmembrane helix</keyword>
<feature type="transmembrane region" description="Helical" evidence="1">
    <location>
        <begin position="15"/>
        <end position="35"/>
    </location>
</feature>
<sequence>MILQNISRAVRTQNWFAVAIEFVIVVAGVVIGFQINGWNADRVERAREAVILCRLDEEFARIEADVLQHVVDAESTLSEAQALRDDALRGLRLEQIGEYSERVVTLRAPPAGSATYDELVSSGEMGLIRSRRLREALIDYGESAHRFEMAGVNDAMFSSAGVIVQTIGLTEQQIETLTGPLGEELEALVTSGEFMLATQAMARIAETNLYWKQLLADRAQAVTARLAAETAHCGDAS</sequence>
<accession>A0ABU7LPV5</accession>
<dbReference type="RefSeq" id="WP_330198589.1">
    <property type="nucleotide sequence ID" value="NZ_JAZDRP010000003.1"/>
</dbReference>
<keyword evidence="1" id="KW-0472">Membrane</keyword>
<reference evidence="2 3" key="1">
    <citation type="submission" date="2024-01" db="EMBL/GenBank/DDBJ databases">
        <title>Hyphobacterium bacterium isolated from marine sediment.</title>
        <authorList>
            <person name="Zhao S."/>
        </authorList>
    </citation>
    <scope>NUCLEOTIDE SEQUENCE [LARGE SCALE GENOMIC DNA]</scope>
    <source>
        <strain evidence="3">HN65</strain>
    </source>
</reference>
<organism evidence="2 3">
    <name type="scientific">Hyphobacterium lacteum</name>
    <dbReference type="NCBI Taxonomy" id="3116575"/>
    <lineage>
        <taxon>Bacteria</taxon>
        <taxon>Pseudomonadati</taxon>
        <taxon>Pseudomonadota</taxon>
        <taxon>Alphaproteobacteria</taxon>
        <taxon>Maricaulales</taxon>
        <taxon>Maricaulaceae</taxon>
        <taxon>Hyphobacterium</taxon>
    </lineage>
</organism>
<protein>
    <submittedName>
        <fullName evidence="2">Uncharacterized protein</fullName>
    </submittedName>
</protein>
<comment type="caution">
    <text evidence="2">The sequence shown here is derived from an EMBL/GenBank/DDBJ whole genome shotgun (WGS) entry which is preliminary data.</text>
</comment>
<keyword evidence="3" id="KW-1185">Reference proteome</keyword>
<evidence type="ECO:0000313" key="3">
    <source>
        <dbReference type="Proteomes" id="UP001354971"/>
    </source>
</evidence>
<name>A0ABU7LPV5_9PROT</name>
<evidence type="ECO:0000313" key="2">
    <source>
        <dbReference type="EMBL" id="MEE2525930.1"/>
    </source>
</evidence>
<keyword evidence="1" id="KW-0812">Transmembrane</keyword>